<dbReference type="Proteomes" id="UP000676169">
    <property type="component" value="Chromosome"/>
</dbReference>
<evidence type="ECO:0000313" key="1">
    <source>
        <dbReference type="EMBL" id="QUE53196.1"/>
    </source>
</evidence>
<dbReference type="RefSeq" id="WP_211634540.1">
    <property type="nucleotide sequence ID" value="NZ_CP073100.1"/>
</dbReference>
<keyword evidence="2" id="KW-1185">Reference proteome</keyword>
<reference evidence="1" key="1">
    <citation type="submission" date="2021-04" db="EMBL/GenBank/DDBJ databases">
        <title>Luteolibacter sp. 32A isolated from the skin of an Anderson's salamander (Ambystoma andersonii).</title>
        <authorList>
            <person name="Spergser J."/>
            <person name="Busse H.-J."/>
        </authorList>
    </citation>
    <scope>NUCLEOTIDE SEQUENCE</scope>
    <source>
        <strain evidence="1">32A</strain>
    </source>
</reference>
<protein>
    <submittedName>
        <fullName evidence="1">Uncharacterized protein</fullName>
    </submittedName>
</protein>
<gene>
    <name evidence="1" type="ORF">KBB96_09910</name>
</gene>
<accession>A0A975J3C9</accession>
<sequence length="106" mass="11833">MAVELDLPLTRPFDPRVIQSEIAGLLHQRLRLDAKPDVRLRVEKCLLEADSSIQDVSVFFSIADLAEVWVMSYPDPSDSSTWVSVSYGHFRSAESKLLCLATAVVL</sequence>
<name>A0A975J3C9_9BACT</name>
<proteinExistence type="predicted"/>
<evidence type="ECO:0000313" key="2">
    <source>
        <dbReference type="Proteomes" id="UP000676169"/>
    </source>
</evidence>
<dbReference type="AlphaFoldDB" id="A0A975J3C9"/>
<dbReference type="EMBL" id="CP073100">
    <property type="protein sequence ID" value="QUE53196.1"/>
    <property type="molecule type" value="Genomic_DNA"/>
</dbReference>
<dbReference type="KEGG" id="lamb:KBB96_09910"/>
<organism evidence="1 2">
    <name type="scientific">Luteolibacter ambystomatis</name>
    <dbReference type="NCBI Taxonomy" id="2824561"/>
    <lineage>
        <taxon>Bacteria</taxon>
        <taxon>Pseudomonadati</taxon>
        <taxon>Verrucomicrobiota</taxon>
        <taxon>Verrucomicrobiia</taxon>
        <taxon>Verrucomicrobiales</taxon>
        <taxon>Verrucomicrobiaceae</taxon>
        <taxon>Luteolibacter</taxon>
    </lineage>
</organism>